<accession>A0ABM7MK97</accession>
<feature type="chain" id="PRO_5044964322" evidence="9">
    <location>
        <begin position="29"/>
        <end position="482"/>
    </location>
</feature>
<proteinExistence type="inferred from homology"/>
<name>A0ABM7MK97_9BURK</name>
<evidence type="ECO:0000313" key="11">
    <source>
        <dbReference type="Proteomes" id="UP000824366"/>
    </source>
</evidence>
<keyword evidence="8 9" id="KW-0449">Lipoprotein</keyword>
<evidence type="ECO:0000256" key="2">
    <source>
        <dbReference type="ARBA" id="ARBA00007613"/>
    </source>
</evidence>
<evidence type="ECO:0000256" key="4">
    <source>
        <dbReference type="ARBA" id="ARBA00022692"/>
    </source>
</evidence>
<dbReference type="RefSeq" id="WP_223910391.1">
    <property type="nucleotide sequence ID" value="NZ_AP024238.1"/>
</dbReference>
<keyword evidence="6 9" id="KW-0472">Membrane</keyword>
<dbReference type="PANTHER" id="PTHR30203">
    <property type="entry name" value="OUTER MEMBRANE CATION EFFLUX PROTEIN"/>
    <property type="match status" value="1"/>
</dbReference>
<comment type="similarity">
    <text evidence="2 9">Belongs to the outer membrane factor (OMF) (TC 1.B.17) family.</text>
</comment>
<keyword evidence="4 9" id="KW-0812">Transmembrane</keyword>
<dbReference type="PROSITE" id="PS51257">
    <property type="entry name" value="PROKAR_LIPOPROTEIN"/>
    <property type="match status" value="1"/>
</dbReference>
<keyword evidence="11" id="KW-1185">Reference proteome</keyword>
<protein>
    <submittedName>
        <fullName evidence="10">Solvent efflux pump outer membrane protein SrpC</fullName>
    </submittedName>
</protein>
<reference evidence="10 11" key="1">
    <citation type="journal article" date="2021" name="Microbiol. Spectr.">
        <title>A Single Bacterium Capable of Oxidation and Reduction of Iron at Circumneutral pH.</title>
        <authorList>
            <person name="Kato S."/>
            <person name="Ohkuma M."/>
        </authorList>
    </citation>
    <scope>NUCLEOTIDE SEQUENCE [LARGE SCALE GENOMIC DNA]</scope>
    <source>
        <strain evidence="10 11">MIZ03</strain>
    </source>
</reference>
<dbReference type="Gene3D" id="2.20.200.10">
    <property type="entry name" value="Outer membrane efflux proteins (OEP)"/>
    <property type="match status" value="1"/>
</dbReference>
<keyword evidence="5 9" id="KW-0732">Signal</keyword>
<evidence type="ECO:0000256" key="8">
    <source>
        <dbReference type="ARBA" id="ARBA00023288"/>
    </source>
</evidence>
<dbReference type="Pfam" id="PF02321">
    <property type="entry name" value="OEP"/>
    <property type="match status" value="2"/>
</dbReference>
<dbReference type="EMBL" id="AP024238">
    <property type="protein sequence ID" value="BCO26628.1"/>
    <property type="molecule type" value="Genomic_DNA"/>
</dbReference>
<dbReference type="SUPFAM" id="SSF56954">
    <property type="entry name" value="Outer membrane efflux proteins (OEP)"/>
    <property type="match status" value="1"/>
</dbReference>
<keyword evidence="3 9" id="KW-1134">Transmembrane beta strand</keyword>
<dbReference type="NCBIfam" id="TIGR01845">
    <property type="entry name" value="outer_NodT"/>
    <property type="match status" value="1"/>
</dbReference>
<dbReference type="InterPro" id="IPR010131">
    <property type="entry name" value="MdtP/NodT-like"/>
</dbReference>
<sequence>MTTDFNRSRTSRLAPTLALLTLSTLSGCADFSGITTQSTLLQAPQLGLAAPATNTSATLDTQWWRAFDDDTLNQLEAQALQASPSLKLAQARLTAAQAATRSTDALSGPQLSAQANLTHQRYTANGAVPPPLAGSEKDSGTVQLAASWELDFFGKNQAALQAALGTERAAQADAQAARVWLSAQVAQTYLAWVGLNEQRAVAHQVLTQREQTLALVQARHDAGLDTPLTLRQTQGSLPEARLQLARIDEQLALTHNALAALVNEQNKPLALIYNAQTAIKKIALPSTLSTNLLAQRADVAAARWRVQAADSGISHARAQFYPDLNLTAFAGFSSIGLDQLLSAGSQQWGGGPALSLPLFDSGRLRANLGRQTAERDAAVESYNTAVVNAVHDALDQLSSGQAIAAQQAQQAQTAQAAEDALAVAQQRQLAGLFNALQVLSAQTAVLEQRRLGAELNTRAWQNQVALARALGGGFTLTEAFPP</sequence>
<feature type="signal peptide" evidence="9">
    <location>
        <begin position="1"/>
        <end position="28"/>
    </location>
</feature>
<evidence type="ECO:0000256" key="3">
    <source>
        <dbReference type="ARBA" id="ARBA00022452"/>
    </source>
</evidence>
<evidence type="ECO:0000256" key="1">
    <source>
        <dbReference type="ARBA" id="ARBA00004370"/>
    </source>
</evidence>
<dbReference type="InterPro" id="IPR003423">
    <property type="entry name" value="OMP_efflux"/>
</dbReference>
<comment type="subcellular location">
    <subcellularLocation>
        <location evidence="9">Cell membrane</location>
        <topology evidence="9">Lipid-anchor</topology>
    </subcellularLocation>
    <subcellularLocation>
        <location evidence="1">Membrane</location>
    </subcellularLocation>
</comment>
<evidence type="ECO:0000256" key="9">
    <source>
        <dbReference type="RuleBase" id="RU362097"/>
    </source>
</evidence>
<organism evidence="10 11">
    <name type="scientific">Rhodoferax lithotrophicus</name>
    <dbReference type="NCBI Taxonomy" id="2798804"/>
    <lineage>
        <taxon>Bacteria</taxon>
        <taxon>Pseudomonadati</taxon>
        <taxon>Pseudomonadota</taxon>
        <taxon>Betaproteobacteria</taxon>
        <taxon>Burkholderiales</taxon>
        <taxon>Comamonadaceae</taxon>
        <taxon>Rhodoferax</taxon>
    </lineage>
</organism>
<evidence type="ECO:0000313" key="10">
    <source>
        <dbReference type="EMBL" id="BCO26628.1"/>
    </source>
</evidence>
<evidence type="ECO:0000256" key="7">
    <source>
        <dbReference type="ARBA" id="ARBA00023139"/>
    </source>
</evidence>
<dbReference type="PANTHER" id="PTHR30203:SF20">
    <property type="entry name" value="MULTIDRUG RESISTANCE OUTER MEMBRANE PROTEIN MDTP-RELATED"/>
    <property type="match status" value="1"/>
</dbReference>
<keyword evidence="7 9" id="KW-0564">Palmitate</keyword>
<dbReference type="Gene3D" id="1.20.1600.10">
    <property type="entry name" value="Outer membrane efflux proteins (OEP)"/>
    <property type="match status" value="1"/>
</dbReference>
<dbReference type="Proteomes" id="UP000824366">
    <property type="component" value="Chromosome"/>
</dbReference>
<evidence type="ECO:0000256" key="6">
    <source>
        <dbReference type="ARBA" id="ARBA00023136"/>
    </source>
</evidence>
<gene>
    <name evidence="10" type="ORF">MIZ03_1511</name>
</gene>
<evidence type="ECO:0000256" key="5">
    <source>
        <dbReference type="ARBA" id="ARBA00022729"/>
    </source>
</evidence>